<dbReference type="EMBL" id="UINC01036110">
    <property type="protein sequence ID" value="SVB29576.1"/>
    <property type="molecule type" value="Genomic_DNA"/>
</dbReference>
<gene>
    <name evidence="2" type="ORF">METZ01_LOCUS182430</name>
</gene>
<accession>A0A382CTU4</accession>
<reference evidence="2" key="1">
    <citation type="submission" date="2018-05" db="EMBL/GenBank/DDBJ databases">
        <authorList>
            <person name="Lanie J.A."/>
            <person name="Ng W.-L."/>
            <person name="Kazmierczak K.M."/>
            <person name="Andrzejewski T.M."/>
            <person name="Davidsen T.M."/>
            <person name="Wayne K.J."/>
            <person name="Tettelin H."/>
            <person name="Glass J.I."/>
            <person name="Rusch D."/>
            <person name="Podicherti R."/>
            <person name="Tsui H.-C.T."/>
            <person name="Winkler M.E."/>
        </authorList>
    </citation>
    <scope>NUCLEOTIDE SEQUENCE</scope>
</reference>
<feature type="region of interest" description="Disordered" evidence="1">
    <location>
        <begin position="1"/>
        <end position="25"/>
    </location>
</feature>
<sequence length="25" mass="2804">MKYKLGRDLKMVSGGKPGFLNPNPR</sequence>
<name>A0A382CTU4_9ZZZZ</name>
<organism evidence="2">
    <name type="scientific">marine metagenome</name>
    <dbReference type="NCBI Taxonomy" id="408172"/>
    <lineage>
        <taxon>unclassified sequences</taxon>
        <taxon>metagenomes</taxon>
        <taxon>ecological metagenomes</taxon>
    </lineage>
</organism>
<protein>
    <submittedName>
        <fullName evidence="2">Uncharacterized protein</fullName>
    </submittedName>
</protein>
<proteinExistence type="predicted"/>
<evidence type="ECO:0000313" key="2">
    <source>
        <dbReference type="EMBL" id="SVB29576.1"/>
    </source>
</evidence>
<feature type="compositionally biased region" description="Basic and acidic residues" evidence="1">
    <location>
        <begin position="1"/>
        <end position="10"/>
    </location>
</feature>
<evidence type="ECO:0000256" key="1">
    <source>
        <dbReference type="SAM" id="MobiDB-lite"/>
    </source>
</evidence>
<dbReference type="AlphaFoldDB" id="A0A382CTU4"/>